<dbReference type="PANTHER" id="PTHR47197:SF3">
    <property type="entry name" value="DIHYDRO-HEME D1 DEHYDROGENASE"/>
    <property type="match status" value="1"/>
</dbReference>
<name>A0A512J3J1_9HYPH</name>
<dbReference type="InterPro" id="IPR015943">
    <property type="entry name" value="WD40/YVTN_repeat-like_dom_sf"/>
</dbReference>
<dbReference type="EMBL" id="BSPK01000053">
    <property type="protein sequence ID" value="GLS64790.1"/>
    <property type="molecule type" value="Genomic_DNA"/>
</dbReference>
<sequence length="401" mass="41045">MRTRRLTLAARSTALSAALLICHALPASAAEGPARLLVGLDGKTFFRPGGSENGPNGQDALAVIDIADPARPRLAHTIPLDNSVYGPPTNLQITPDGRLGLVASSVLMRREGEAWYAQADDRLHVVDLAAEPPRLVETVRVGRQPSGLAIGPSGDLALVANREGRSVTVLAIAGTRVRPIATVDVGDEAAAVAIAPDGRRAFVAKNKAGRVGVLAISGAEVRYDPALDMPVGPGTYGIEATPDGAFLFTGNTGPAPSDGHADTVGLIRADAARPVVLDHAGIGDTAEALAVSPDGRYAAVSVVKGAAAPHASPSYTPGGAAVLLAVAPEGRLRYLGEAPAGAVTQGIAFDPSGGYVYVGNYADRTLGVYRVEGDTIRETGFRLDLPGQPASLRGRARGGLP</sequence>
<dbReference type="OrthoDB" id="916694at2"/>
<feature type="signal peptide" evidence="1">
    <location>
        <begin position="1"/>
        <end position="29"/>
    </location>
</feature>
<evidence type="ECO:0000313" key="4">
    <source>
        <dbReference type="Proteomes" id="UP000321960"/>
    </source>
</evidence>
<dbReference type="Gene3D" id="2.130.10.10">
    <property type="entry name" value="YVTN repeat-like/Quinoprotein amine dehydrogenase"/>
    <property type="match status" value="2"/>
</dbReference>
<evidence type="ECO:0000313" key="3">
    <source>
        <dbReference type="EMBL" id="GLS64790.1"/>
    </source>
</evidence>
<keyword evidence="5" id="KW-1185">Reference proteome</keyword>
<dbReference type="PANTHER" id="PTHR47197">
    <property type="entry name" value="PROTEIN NIRF"/>
    <property type="match status" value="1"/>
</dbReference>
<dbReference type="SUPFAM" id="SSF51004">
    <property type="entry name" value="C-terminal (heme d1) domain of cytochrome cd1-nitrite reductase"/>
    <property type="match status" value="1"/>
</dbReference>
<evidence type="ECO:0000256" key="1">
    <source>
        <dbReference type="SAM" id="SignalP"/>
    </source>
</evidence>
<proteinExistence type="predicted"/>
<reference evidence="3" key="4">
    <citation type="submission" date="2023-01" db="EMBL/GenBank/DDBJ databases">
        <title>Draft genome sequence of Methylobacterium oxalidis strain NBRC 107715.</title>
        <authorList>
            <person name="Sun Q."/>
            <person name="Mori K."/>
        </authorList>
    </citation>
    <scope>NUCLEOTIDE SEQUENCE</scope>
    <source>
        <strain evidence="3">NBRC 107715</strain>
    </source>
</reference>
<comment type="caution">
    <text evidence="2">The sequence shown here is derived from an EMBL/GenBank/DDBJ whole genome shotgun (WGS) entry which is preliminary data.</text>
</comment>
<organism evidence="2 4">
    <name type="scientific">Methylobacterium oxalidis</name>
    <dbReference type="NCBI Taxonomy" id="944322"/>
    <lineage>
        <taxon>Bacteria</taxon>
        <taxon>Pseudomonadati</taxon>
        <taxon>Pseudomonadota</taxon>
        <taxon>Alphaproteobacteria</taxon>
        <taxon>Hyphomicrobiales</taxon>
        <taxon>Methylobacteriaceae</taxon>
        <taxon>Methylobacterium</taxon>
    </lineage>
</organism>
<evidence type="ECO:0008006" key="6">
    <source>
        <dbReference type="Google" id="ProtNLM"/>
    </source>
</evidence>
<dbReference type="AlphaFoldDB" id="A0A512J3J1"/>
<protein>
    <recommendedName>
        <fullName evidence="6">YncE family protein</fullName>
    </recommendedName>
</protein>
<gene>
    <name evidence="3" type="ORF">GCM10007888_31710</name>
    <name evidence="2" type="ORF">MOX02_25490</name>
</gene>
<reference evidence="3" key="1">
    <citation type="journal article" date="2014" name="Int. J. Syst. Evol. Microbiol.">
        <title>Complete genome of a new Firmicutes species belonging to the dominant human colonic microbiota ('Ruminococcus bicirculans') reveals two chromosomes and a selective capacity to utilize plant glucans.</title>
        <authorList>
            <consortium name="NISC Comparative Sequencing Program"/>
            <person name="Wegmann U."/>
            <person name="Louis P."/>
            <person name="Goesmann A."/>
            <person name="Henrissat B."/>
            <person name="Duncan S.H."/>
            <person name="Flint H.J."/>
        </authorList>
    </citation>
    <scope>NUCLEOTIDE SEQUENCE</scope>
    <source>
        <strain evidence="3">NBRC 107715</strain>
    </source>
</reference>
<dbReference type="InterPro" id="IPR051200">
    <property type="entry name" value="Host-pathogen_enzymatic-act"/>
</dbReference>
<dbReference type="Proteomes" id="UP001156856">
    <property type="component" value="Unassembled WGS sequence"/>
</dbReference>
<dbReference type="RefSeq" id="WP_147026137.1">
    <property type="nucleotide sequence ID" value="NZ_BJZU01000047.1"/>
</dbReference>
<keyword evidence="1" id="KW-0732">Signal</keyword>
<evidence type="ECO:0000313" key="5">
    <source>
        <dbReference type="Proteomes" id="UP001156856"/>
    </source>
</evidence>
<dbReference type="Proteomes" id="UP000321960">
    <property type="component" value="Unassembled WGS sequence"/>
</dbReference>
<evidence type="ECO:0000313" key="2">
    <source>
        <dbReference type="EMBL" id="GEP04511.1"/>
    </source>
</evidence>
<feature type="chain" id="PRO_5022143308" description="YncE family protein" evidence="1">
    <location>
        <begin position="30"/>
        <end position="401"/>
    </location>
</feature>
<dbReference type="EMBL" id="BJZU01000047">
    <property type="protein sequence ID" value="GEP04511.1"/>
    <property type="molecule type" value="Genomic_DNA"/>
</dbReference>
<dbReference type="InterPro" id="IPR011048">
    <property type="entry name" value="Haem_d1_sf"/>
</dbReference>
<accession>A0A512J3J1</accession>
<reference evidence="5" key="2">
    <citation type="journal article" date="2019" name="Int. J. Syst. Evol. Microbiol.">
        <title>The Global Catalogue of Microorganisms (GCM) 10K type strain sequencing project: providing services to taxonomists for standard genome sequencing and annotation.</title>
        <authorList>
            <consortium name="The Broad Institute Genomics Platform"/>
            <consortium name="The Broad Institute Genome Sequencing Center for Infectious Disease"/>
            <person name="Wu L."/>
            <person name="Ma J."/>
        </authorList>
    </citation>
    <scope>NUCLEOTIDE SEQUENCE [LARGE SCALE GENOMIC DNA]</scope>
    <source>
        <strain evidence="5">NBRC 107715</strain>
    </source>
</reference>
<reference evidence="2 4" key="3">
    <citation type="submission" date="2019-07" db="EMBL/GenBank/DDBJ databases">
        <title>Whole genome shotgun sequence of Methylobacterium oxalidis NBRC 107715.</title>
        <authorList>
            <person name="Hosoyama A."/>
            <person name="Uohara A."/>
            <person name="Ohji S."/>
            <person name="Ichikawa N."/>
        </authorList>
    </citation>
    <scope>NUCLEOTIDE SEQUENCE [LARGE SCALE GENOMIC DNA]</scope>
    <source>
        <strain evidence="2 4">NBRC 107715</strain>
    </source>
</reference>